<organism evidence="1 2">
    <name type="scientific">Ataeniobius toweri</name>
    <dbReference type="NCBI Taxonomy" id="208326"/>
    <lineage>
        <taxon>Eukaryota</taxon>
        <taxon>Metazoa</taxon>
        <taxon>Chordata</taxon>
        <taxon>Craniata</taxon>
        <taxon>Vertebrata</taxon>
        <taxon>Euteleostomi</taxon>
        <taxon>Actinopterygii</taxon>
        <taxon>Neopterygii</taxon>
        <taxon>Teleostei</taxon>
        <taxon>Neoteleostei</taxon>
        <taxon>Acanthomorphata</taxon>
        <taxon>Ovalentaria</taxon>
        <taxon>Atherinomorphae</taxon>
        <taxon>Cyprinodontiformes</taxon>
        <taxon>Goodeidae</taxon>
        <taxon>Ataeniobius</taxon>
    </lineage>
</organism>
<protein>
    <submittedName>
        <fullName evidence="1">Uncharacterized protein</fullName>
    </submittedName>
</protein>
<sequence>MCGVLNERERRWKLLYINKAFKHKGFRQCTWNLGNQCRRSMIKFVVMSSASASDVFNSHLQESFYQIPVEVGVDDVLHLYCGCCCL</sequence>
<gene>
    <name evidence="1" type="ORF">ATANTOWER_016837</name>
</gene>
<evidence type="ECO:0000313" key="2">
    <source>
        <dbReference type="Proteomes" id="UP001345963"/>
    </source>
</evidence>
<dbReference type="Proteomes" id="UP001345963">
    <property type="component" value="Unassembled WGS sequence"/>
</dbReference>
<name>A0ABU7C2D5_9TELE</name>
<keyword evidence="2" id="KW-1185">Reference proteome</keyword>
<reference evidence="1 2" key="1">
    <citation type="submission" date="2021-07" db="EMBL/GenBank/DDBJ databases">
        <authorList>
            <person name="Palmer J.M."/>
        </authorList>
    </citation>
    <scope>NUCLEOTIDE SEQUENCE [LARGE SCALE GENOMIC DNA]</scope>
    <source>
        <strain evidence="1 2">AT_MEX2019</strain>
        <tissue evidence="1">Muscle</tissue>
    </source>
</reference>
<comment type="caution">
    <text evidence="1">The sequence shown here is derived from an EMBL/GenBank/DDBJ whole genome shotgun (WGS) entry which is preliminary data.</text>
</comment>
<dbReference type="EMBL" id="JAHUTI010072321">
    <property type="protein sequence ID" value="MED6255913.1"/>
    <property type="molecule type" value="Genomic_DNA"/>
</dbReference>
<evidence type="ECO:0000313" key="1">
    <source>
        <dbReference type="EMBL" id="MED6255913.1"/>
    </source>
</evidence>
<proteinExistence type="predicted"/>
<accession>A0ABU7C2D5</accession>